<dbReference type="STRING" id="1036808.A0A0C2ZL25"/>
<dbReference type="OrthoDB" id="2953545at2759"/>
<evidence type="ECO:0000313" key="1">
    <source>
        <dbReference type="EMBL" id="KIM53372.1"/>
    </source>
</evidence>
<dbReference type="InParanoid" id="A0A0C2ZL25"/>
<sequence length="184" mass="19939">CPVCNENIKFDLRSHMGGHILRAARGVPEAVMNPISGPLPCGFCGRSGAADCALTMKILSCSIQWSTQCPCMEPFQYGSANKGSGNCPCRNVPIICTLCAHPGKETDTRPAIWQYNMEAHLADCHPEYAHPGKADGLPLLEDVHEATALTALEESKFGLPTHAPFTKIQQKENVWPAGVRALKR</sequence>
<name>A0A0C2ZL25_9AGAM</name>
<dbReference type="HOGENOM" id="CLU_092536_0_0_1"/>
<reference evidence="2" key="2">
    <citation type="submission" date="2015-01" db="EMBL/GenBank/DDBJ databases">
        <title>Evolutionary Origins and Diversification of the Mycorrhizal Mutualists.</title>
        <authorList>
            <consortium name="DOE Joint Genome Institute"/>
            <consortium name="Mycorrhizal Genomics Consortium"/>
            <person name="Kohler A."/>
            <person name="Kuo A."/>
            <person name="Nagy L.G."/>
            <person name="Floudas D."/>
            <person name="Copeland A."/>
            <person name="Barry K.W."/>
            <person name="Cichocki N."/>
            <person name="Veneault-Fourrey C."/>
            <person name="LaButti K."/>
            <person name="Lindquist E.A."/>
            <person name="Lipzen A."/>
            <person name="Lundell T."/>
            <person name="Morin E."/>
            <person name="Murat C."/>
            <person name="Riley R."/>
            <person name="Ohm R."/>
            <person name="Sun H."/>
            <person name="Tunlid A."/>
            <person name="Henrissat B."/>
            <person name="Grigoriev I.V."/>
            <person name="Hibbett D.S."/>
            <person name="Martin F."/>
        </authorList>
    </citation>
    <scope>NUCLEOTIDE SEQUENCE [LARGE SCALE GENOMIC DNA]</scope>
    <source>
        <strain evidence="2">Foug A</strain>
    </source>
</reference>
<reference evidence="1 2" key="1">
    <citation type="submission" date="2014-04" db="EMBL/GenBank/DDBJ databases">
        <authorList>
            <consortium name="DOE Joint Genome Institute"/>
            <person name="Kuo A."/>
            <person name="Kohler A."/>
            <person name="Nagy L.G."/>
            <person name="Floudas D."/>
            <person name="Copeland A."/>
            <person name="Barry K.W."/>
            <person name="Cichocki N."/>
            <person name="Veneault-Fourrey C."/>
            <person name="LaButti K."/>
            <person name="Lindquist E.A."/>
            <person name="Lipzen A."/>
            <person name="Lundell T."/>
            <person name="Morin E."/>
            <person name="Murat C."/>
            <person name="Sun H."/>
            <person name="Tunlid A."/>
            <person name="Henrissat B."/>
            <person name="Grigoriev I.V."/>
            <person name="Hibbett D.S."/>
            <person name="Martin F."/>
            <person name="Nordberg H.P."/>
            <person name="Cantor M.N."/>
            <person name="Hua S.X."/>
        </authorList>
    </citation>
    <scope>NUCLEOTIDE SEQUENCE [LARGE SCALE GENOMIC DNA]</scope>
    <source>
        <strain evidence="1 2">Foug A</strain>
    </source>
</reference>
<proteinExistence type="predicted"/>
<accession>A0A0C2ZL25</accession>
<dbReference type="EMBL" id="KN822182">
    <property type="protein sequence ID" value="KIM53372.1"/>
    <property type="molecule type" value="Genomic_DNA"/>
</dbReference>
<keyword evidence="2" id="KW-1185">Reference proteome</keyword>
<organism evidence="1 2">
    <name type="scientific">Scleroderma citrinum Foug A</name>
    <dbReference type="NCBI Taxonomy" id="1036808"/>
    <lineage>
        <taxon>Eukaryota</taxon>
        <taxon>Fungi</taxon>
        <taxon>Dikarya</taxon>
        <taxon>Basidiomycota</taxon>
        <taxon>Agaricomycotina</taxon>
        <taxon>Agaricomycetes</taxon>
        <taxon>Agaricomycetidae</taxon>
        <taxon>Boletales</taxon>
        <taxon>Sclerodermatineae</taxon>
        <taxon>Sclerodermataceae</taxon>
        <taxon>Scleroderma</taxon>
    </lineage>
</organism>
<evidence type="ECO:0000313" key="2">
    <source>
        <dbReference type="Proteomes" id="UP000053989"/>
    </source>
</evidence>
<dbReference type="AlphaFoldDB" id="A0A0C2ZL25"/>
<protein>
    <submittedName>
        <fullName evidence="1">Uncharacterized protein</fullName>
    </submittedName>
</protein>
<gene>
    <name evidence="1" type="ORF">SCLCIDRAFT_139142</name>
</gene>
<feature type="non-terminal residue" evidence="1">
    <location>
        <position position="1"/>
    </location>
</feature>
<dbReference type="Proteomes" id="UP000053989">
    <property type="component" value="Unassembled WGS sequence"/>
</dbReference>